<evidence type="ECO:0000256" key="3">
    <source>
        <dbReference type="ARBA" id="ARBA00022490"/>
    </source>
</evidence>
<dbReference type="STRING" id="280699.M1VAU2"/>
<dbReference type="PANTHER" id="PTHR20982:SF3">
    <property type="entry name" value="MITOCHONDRIAL RIBOSOME RECYCLING FACTOR PSEUDO 1"/>
    <property type="match status" value="1"/>
</dbReference>
<evidence type="ECO:0000256" key="4">
    <source>
        <dbReference type="ARBA" id="ARBA00022917"/>
    </source>
</evidence>
<dbReference type="AlphaFoldDB" id="M1VAU2"/>
<evidence type="ECO:0000256" key="1">
    <source>
        <dbReference type="ARBA" id="ARBA00004496"/>
    </source>
</evidence>
<dbReference type="InterPro" id="IPR023584">
    <property type="entry name" value="Ribosome_recyc_fac_dom"/>
</dbReference>
<evidence type="ECO:0000313" key="6">
    <source>
        <dbReference type="EMBL" id="BAM82284.1"/>
    </source>
</evidence>
<dbReference type="NCBIfam" id="TIGR00496">
    <property type="entry name" value="frr"/>
    <property type="match status" value="1"/>
</dbReference>
<dbReference type="RefSeq" id="XP_005538320.1">
    <property type="nucleotide sequence ID" value="XM_005538263.1"/>
</dbReference>
<dbReference type="GO" id="GO:0006412">
    <property type="term" value="P:translation"/>
    <property type="evidence" value="ECO:0007669"/>
    <property type="project" value="UniProtKB-KW"/>
</dbReference>
<comment type="similarity">
    <text evidence="2">Belongs to the RRF family.</text>
</comment>
<protein>
    <submittedName>
        <fullName evidence="6">Chloroplast ribosome releasing factor RRF</fullName>
    </submittedName>
</protein>
<feature type="domain" description="Ribosome recycling factor" evidence="5">
    <location>
        <begin position="85"/>
        <end position="248"/>
    </location>
</feature>
<dbReference type="Gene3D" id="1.10.132.20">
    <property type="entry name" value="Ribosome-recycling factor"/>
    <property type="match status" value="1"/>
</dbReference>
<dbReference type="InterPro" id="IPR036191">
    <property type="entry name" value="RRF_sf"/>
</dbReference>
<keyword evidence="4" id="KW-0648">Protein biosynthesis</keyword>
<dbReference type="GO" id="GO:0043023">
    <property type="term" value="F:ribosomal large subunit binding"/>
    <property type="evidence" value="ECO:0007669"/>
    <property type="project" value="TreeGrafter"/>
</dbReference>
<dbReference type="CDD" id="cd00520">
    <property type="entry name" value="RRF"/>
    <property type="match status" value="1"/>
</dbReference>
<proteinExistence type="inferred from homology"/>
<dbReference type="OrthoDB" id="407355at2759"/>
<keyword evidence="7" id="KW-1185">Reference proteome</keyword>
<dbReference type="FunFam" id="3.30.1360.40:FF:000001">
    <property type="entry name" value="Ribosome-recycling factor"/>
    <property type="match status" value="1"/>
</dbReference>
<dbReference type="InterPro" id="IPR002661">
    <property type="entry name" value="Ribosome_recyc_fac"/>
</dbReference>
<keyword evidence="3" id="KW-0963">Cytoplasm</keyword>
<evidence type="ECO:0000256" key="2">
    <source>
        <dbReference type="ARBA" id="ARBA00005912"/>
    </source>
</evidence>
<accession>M1VAU2</accession>
<gene>
    <name evidence="6" type="ORF">CYME_CMQ461C</name>
</gene>
<dbReference type="EMBL" id="AP006499">
    <property type="protein sequence ID" value="BAM82284.1"/>
    <property type="molecule type" value="Genomic_DNA"/>
</dbReference>
<evidence type="ECO:0000259" key="5">
    <source>
        <dbReference type="Pfam" id="PF01765"/>
    </source>
</evidence>
<sequence>MKSPRESVSFIAPLSVRVAQASSPASGRWERPRLLGKGAPLVPLRRRPQARVHAALRLRCVEGTDSLKGIQVDCEQKMEKTIVSLRNNLAAIRTSRASPALLNRIQVKYYGVDTPLLQLASISTPSSTALQIEPYDKSCLGDIERTIAESDLGLTPSNDGNVIRLNVPPLTEERRKQLVKAAKEMAEESRVALRNIRRTGVDAVKKLEKGSEISKDLSADAQDELTKMIKRFEAKVDEIMRAKEKDIMTV</sequence>
<dbReference type="SUPFAM" id="SSF55194">
    <property type="entry name" value="Ribosome recycling factor, RRF"/>
    <property type="match status" value="1"/>
</dbReference>
<dbReference type="eggNOG" id="KOG4759">
    <property type="taxonomic scope" value="Eukaryota"/>
</dbReference>
<comment type="subcellular location">
    <subcellularLocation>
        <location evidence="1">Cytoplasm</location>
    </subcellularLocation>
</comment>
<dbReference type="GeneID" id="16996582"/>
<name>M1VAU2_CYAM1</name>
<evidence type="ECO:0000313" key="7">
    <source>
        <dbReference type="Proteomes" id="UP000007014"/>
    </source>
</evidence>
<dbReference type="Pfam" id="PF01765">
    <property type="entry name" value="RRF"/>
    <property type="match status" value="1"/>
</dbReference>
<dbReference type="PANTHER" id="PTHR20982">
    <property type="entry name" value="RIBOSOME RECYCLING FACTOR"/>
    <property type="match status" value="1"/>
</dbReference>
<dbReference type="Gene3D" id="3.30.1360.40">
    <property type="match status" value="1"/>
</dbReference>
<dbReference type="HAMAP" id="MF_00040">
    <property type="entry name" value="RRF"/>
    <property type="match status" value="1"/>
</dbReference>
<reference evidence="6 7" key="2">
    <citation type="journal article" date="2007" name="BMC Biol.">
        <title>A 100%-complete sequence reveals unusually simple genomic features in the hot-spring red alga Cyanidioschyzon merolae.</title>
        <authorList>
            <person name="Nozaki H."/>
            <person name="Takano H."/>
            <person name="Misumi O."/>
            <person name="Terasawa K."/>
            <person name="Matsuzaki M."/>
            <person name="Maruyama S."/>
            <person name="Nishida K."/>
            <person name="Yagisawa F."/>
            <person name="Yoshida Y."/>
            <person name="Fujiwara T."/>
            <person name="Takio S."/>
            <person name="Tamura K."/>
            <person name="Chung S.J."/>
            <person name="Nakamura S."/>
            <person name="Kuroiwa H."/>
            <person name="Tanaka K."/>
            <person name="Sato N."/>
            <person name="Kuroiwa T."/>
        </authorList>
    </citation>
    <scope>NUCLEOTIDE SEQUENCE [LARGE SCALE GENOMIC DNA]</scope>
    <source>
        <strain evidence="6 7">10D</strain>
    </source>
</reference>
<dbReference type="GO" id="GO:0005737">
    <property type="term" value="C:cytoplasm"/>
    <property type="evidence" value="ECO:0007669"/>
    <property type="project" value="UniProtKB-SubCell"/>
</dbReference>
<dbReference type="FunFam" id="1.10.132.20:FF:000001">
    <property type="entry name" value="Ribosome-recycling factor"/>
    <property type="match status" value="1"/>
</dbReference>
<dbReference type="Proteomes" id="UP000007014">
    <property type="component" value="Chromosome 17"/>
</dbReference>
<organism evidence="6 7">
    <name type="scientific">Cyanidioschyzon merolae (strain NIES-3377 / 10D)</name>
    <name type="common">Unicellular red alga</name>
    <dbReference type="NCBI Taxonomy" id="280699"/>
    <lineage>
        <taxon>Eukaryota</taxon>
        <taxon>Rhodophyta</taxon>
        <taxon>Bangiophyceae</taxon>
        <taxon>Cyanidiales</taxon>
        <taxon>Cyanidiaceae</taxon>
        <taxon>Cyanidioschyzon</taxon>
    </lineage>
</organism>
<dbReference type="KEGG" id="cme:CYME_CMQ461C"/>
<reference evidence="6 7" key="1">
    <citation type="journal article" date="2004" name="Nature">
        <title>Genome sequence of the ultrasmall unicellular red alga Cyanidioschyzon merolae 10D.</title>
        <authorList>
            <person name="Matsuzaki M."/>
            <person name="Misumi O."/>
            <person name="Shin-i T."/>
            <person name="Maruyama S."/>
            <person name="Takahara M."/>
            <person name="Miyagishima S."/>
            <person name="Mori T."/>
            <person name="Nishida K."/>
            <person name="Yagisawa F."/>
            <person name="Nishida K."/>
            <person name="Yoshida Y."/>
            <person name="Nishimura Y."/>
            <person name="Nakao S."/>
            <person name="Kobayashi T."/>
            <person name="Momoyama Y."/>
            <person name="Higashiyama T."/>
            <person name="Minoda A."/>
            <person name="Sano M."/>
            <person name="Nomoto H."/>
            <person name="Oishi K."/>
            <person name="Hayashi H."/>
            <person name="Ohta F."/>
            <person name="Nishizaka S."/>
            <person name="Haga S."/>
            <person name="Miura S."/>
            <person name="Morishita T."/>
            <person name="Kabeya Y."/>
            <person name="Terasawa K."/>
            <person name="Suzuki Y."/>
            <person name="Ishii Y."/>
            <person name="Asakawa S."/>
            <person name="Takano H."/>
            <person name="Ohta N."/>
            <person name="Kuroiwa H."/>
            <person name="Tanaka K."/>
            <person name="Shimizu N."/>
            <person name="Sugano S."/>
            <person name="Sato N."/>
            <person name="Nozaki H."/>
            <person name="Ogasawara N."/>
            <person name="Kohara Y."/>
            <person name="Kuroiwa T."/>
        </authorList>
    </citation>
    <scope>NUCLEOTIDE SEQUENCE [LARGE SCALE GENOMIC DNA]</scope>
    <source>
        <strain evidence="6 7">10D</strain>
    </source>
</reference>